<keyword evidence="3" id="KW-1185">Reference proteome</keyword>
<dbReference type="HOGENOM" id="CLU_100677_0_0_1"/>
<protein>
    <submittedName>
        <fullName evidence="2">Uncharacterized protein</fullName>
    </submittedName>
</protein>
<reference evidence="2 3" key="2">
    <citation type="journal article" date="2012" name="Open Biol.">
        <title>Characteristics of nucleosomes and linker DNA regions on the genome of the basidiomycete Mixia osmundae revealed by mono- and dinucleosome mapping.</title>
        <authorList>
            <person name="Nishida H."/>
            <person name="Kondo S."/>
            <person name="Matsumoto T."/>
            <person name="Suzuki Y."/>
            <person name="Yoshikawa H."/>
            <person name="Taylor T.D."/>
            <person name="Sugiyama J."/>
        </authorList>
    </citation>
    <scope>NUCLEOTIDE SEQUENCE [LARGE SCALE GENOMIC DNA]</scope>
    <source>
        <strain evidence="3">CBS 9802 / IAM 14324 / JCM 22182 / KY 12970</strain>
    </source>
</reference>
<proteinExistence type="predicted"/>
<dbReference type="Proteomes" id="UP000009131">
    <property type="component" value="Unassembled WGS sequence"/>
</dbReference>
<evidence type="ECO:0000256" key="1">
    <source>
        <dbReference type="SAM" id="SignalP"/>
    </source>
</evidence>
<comment type="caution">
    <text evidence="2">The sequence shown here is derived from an EMBL/GenBank/DDBJ whole genome shotgun (WGS) entry which is preliminary data.</text>
</comment>
<gene>
    <name evidence="2" type="primary">Mo05281</name>
    <name evidence="2" type="ORF">E5Q_05281</name>
</gene>
<dbReference type="InParanoid" id="G7E6Y4"/>
<evidence type="ECO:0000313" key="3">
    <source>
        <dbReference type="Proteomes" id="UP000009131"/>
    </source>
</evidence>
<name>G7E6Y4_MIXOS</name>
<organism evidence="2 3">
    <name type="scientific">Mixia osmundae (strain CBS 9802 / IAM 14324 / JCM 22182 / KY 12970)</name>
    <dbReference type="NCBI Taxonomy" id="764103"/>
    <lineage>
        <taxon>Eukaryota</taxon>
        <taxon>Fungi</taxon>
        <taxon>Dikarya</taxon>
        <taxon>Basidiomycota</taxon>
        <taxon>Pucciniomycotina</taxon>
        <taxon>Mixiomycetes</taxon>
        <taxon>Mixiales</taxon>
        <taxon>Mixiaceae</taxon>
        <taxon>Mixia</taxon>
    </lineage>
</organism>
<feature type="chain" id="PRO_5003492795" evidence="1">
    <location>
        <begin position="22"/>
        <end position="187"/>
    </location>
</feature>
<dbReference type="EMBL" id="BABT02000153">
    <property type="protein sequence ID" value="GAA98594.1"/>
    <property type="molecule type" value="Genomic_DNA"/>
</dbReference>
<dbReference type="AlphaFoldDB" id="G7E6Y4"/>
<reference evidence="2 3" key="1">
    <citation type="journal article" date="2011" name="J. Gen. Appl. Microbiol.">
        <title>Draft genome sequencing of the enigmatic basidiomycete Mixia osmundae.</title>
        <authorList>
            <person name="Nishida H."/>
            <person name="Nagatsuka Y."/>
            <person name="Sugiyama J."/>
        </authorList>
    </citation>
    <scope>NUCLEOTIDE SEQUENCE [LARGE SCALE GENOMIC DNA]</scope>
    <source>
        <strain evidence="3">CBS 9802 / IAM 14324 / JCM 22182 / KY 12970</strain>
    </source>
</reference>
<feature type="signal peptide" evidence="1">
    <location>
        <begin position="1"/>
        <end position="21"/>
    </location>
</feature>
<sequence length="187" mass="20211">MFSKTIVPATIALCLATVASGADLNVHPIKARDANTLERRHTGAYTHCGLQVQYDKIKPQFAVDWFIKWQGPQAGYYLYADGPVNTATYQLPTGAAANPSMTLIGNDFKMVLQVKVQPDGNIIGVALDDAEVDSARYVNPTFGMQCSDDPDQANLVTIPVGDIAHPDAKLAKRGLSVMDSLEVRCIC</sequence>
<evidence type="ECO:0000313" key="2">
    <source>
        <dbReference type="EMBL" id="GAA98594.1"/>
    </source>
</evidence>
<keyword evidence="1" id="KW-0732">Signal</keyword>
<accession>G7E6Y4</accession>